<feature type="transmembrane region" description="Helical" evidence="6">
    <location>
        <begin position="538"/>
        <end position="561"/>
    </location>
</feature>
<evidence type="ECO:0000313" key="9">
    <source>
        <dbReference type="Proteomes" id="UP001172673"/>
    </source>
</evidence>
<feature type="region of interest" description="Disordered" evidence="5">
    <location>
        <begin position="1"/>
        <end position="66"/>
    </location>
</feature>
<feature type="transmembrane region" description="Helical" evidence="6">
    <location>
        <begin position="288"/>
        <end position="310"/>
    </location>
</feature>
<evidence type="ECO:0000256" key="6">
    <source>
        <dbReference type="SAM" id="Phobius"/>
    </source>
</evidence>
<dbReference type="GO" id="GO:0016020">
    <property type="term" value="C:membrane"/>
    <property type="evidence" value="ECO:0007669"/>
    <property type="project" value="UniProtKB-SubCell"/>
</dbReference>
<sequence length="584" mass="64427">MLEHEDVFAEEAQEEARFQDEPRTPTINTHFHVRDEEDDYDNETSPLMSPRNRRKNSPATTRARASYDRAINEPWTGAQGSSGLGWRKTPSILWLLPALFPFSIAFGGILVPKTYLILDLLCREYLSEQATKDPTFKFLPVVTGEENPQCRDPHVQSRVANFNLYVNLISGIFSAIVSPHLGSLSDRIGRKKVMVCASIGSLAAETITIIVGSTDGRVSVRWLLLSGLIDGLCGSFTTALALAFAYASDCTPPERRNVAFGYFHGSLFAGIALGPFMAGYIIKATGTVMIVFYIALVCQIWFIVFVLFAVPESLSKERQLIAQEKRKAAKAKTADVDWWTTIKSYNLFEPLWILRPTGEGSSPELRTNLFLLAAIDTMMFGVAMGTMQIILIYAEYRFGWDAVASSMYLSAVNLCRVFGLVVVLPFLTRIVRGPQSLQSKGNKGSDMLDIWIIRGSIVFDLLGYVGYALTPNGAVMVVSGMIAAIGGIGSPTMQSSLTKHVPSDRTGQMLGASGLLHALARVVAPTVFNLIYMKTVGIYAGIVFMCLAAIFVIVFFQSWFLKPNVYLADFSGVNLDEDEDRHFD</sequence>
<evidence type="ECO:0000256" key="3">
    <source>
        <dbReference type="ARBA" id="ARBA00022989"/>
    </source>
</evidence>
<comment type="caution">
    <text evidence="8">The sequence shown here is derived from an EMBL/GenBank/DDBJ whole genome shotgun (WGS) entry which is preliminary data.</text>
</comment>
<dbReference type="EMBL" id="JAPDRK010000006">
    <property type="protein sequence ID" value="KAJ9611530.1"/>
    <property type="molecule type" value="Genomic_DNA"/>
</dbReference>
<evidence type="ECO:0000256" key="2">
    <source>
        <dbReference type="ARBA" id="ARBA00022692"/>
    </source>
</evidence>
<feature type="transmembrane region" description="Helical" evidence="6">
    <location>
        <begin position="369"/>
        <end position="394"/>
    </location>
</feature>
<protein>
    <recommendedName>
        <fullName evidence="7">Major facilitator superfamily (MFS) profile domain-containing protein</fullName>
    </recommendedName>
</protein>
<evidence type="ECO:0000256" key="4">
    <source>
        <dbReference type="ARBA" id="ARBA00023136"/>
    </source>
</evidence>
<keyword evidence="4 6" id="KW-0472">Membrane</keyword>
<feature type="compositionally biased region" description="Basic and acidic residues" evidence="5">
    <location>
        <begin position="14"/>
        <end position="23"/>
    </location>
</feature>
<keyword evidence="2 6" id="KW-0812">Transmembrane</keyword>
<feature type="transmembrane region" description="Helical" evidence="6">
    <location>
        <begin position="514"/>
        <end position="532"/>
    </location>
</feature>
<feature type="transmembrane region" description="Helical" evidence="6">
    <location>
        <begin position="162"/>
        <end position="181"/>
    </location>
</feature>
<gene>
    <name evidence="8" type="ORF">H2200_004714</name>
</gene>
<keyword evidence="3 6" id="KW-1133">Transmembrane helix</keyword>
<dbReference type="InterPro" id="IPR020846">
    <property type="entry name" value="MFS_dom"/>
</dbReference>
<feature type="transmembrane region" description="Helical" evidence="6">
    <location>
        <begin position="92"/>
        <end position="111"/>
    </location>
</feature>
<evidence type="ECO:0000313" key="8">
    <source>
        <dbReference type="EMBL" id="KAJ9611530.1"/>
    </source>
</evidence>
<feature type="transmembrane region" description="Helical" evidence="6">
    <location>
        <begin position="259"/>
        <end position="282"/>
    </location>
</feature>
<dbReference type="SUPFAM" id="SSF103473">
    <property type="entry name" value="MFS general substrate transporter"/>
    <property type="match status" value="1"/>
</dbReference>
<evidence type="ECO:0000256" key="1">
    <source>
        <dbReference type="ARBA" id="ARBA00004141"/>
    </source>
</evidence>
<evidence type="ECO:0000256" key="5">
    <source>
        <dbReference type="SAM" id="MobiDB-lite"/>
    </source>
</evidence>
<dbReference type="AlphaFoldDB" id="A0AA38XDT7"/>
<feature type="transmembrane region" description="Helical" evidence="6">
    <location>
        <begin position="473"/>
        <end position="493"/>
    </location>
</feature>
<keyword evidence="9" id="KW-1185">Reference proteome</keyword>
<dbReference type="Proteomes" id="UP001172673">
    <property type="component" value="Unassembled WGS sequence"/>
</dbReference>
<evidence type="ECO:0000259" key="7">
    <source>
        <dbReference type="PROSITE" id="PS50850"/>
    </source>
</evidence>
<organism evidence="8 9">
    <name type="scientific">Cladophialophora chaetospira</name>
    <dbReference type="NCBI Taxonomy" id="386627"/>
    <lineage>
        <taxon>Eukaryota</taxon>
        <taxon>Fungi</taxon>
        <taxon>Dikarya</taxon>
        <taxon>Ascomycota</taxon>
        <taxon>Pezizomycotina</taxon>
        <taxon>Eurotiomycetes</taxon>
        <taxon>Chaetothyriomycetidae</taxon>
        <taxon>Chaetothyriales</taxon>
        <taxon>Herpotrichiellaceae</taxon>
        <taxon>Cladophialophora</taxon>
    </lineage>
</organism>
<dbReference type="InterPro" id="IPR036259">
    <property type="entry name" value="MFS_trans_sf"/>
</dbReference>
<feature type="transmembrane region" description="Helical" evidence="6">
    <location>
        <begin position="406"/>
        <end position="427"/>
    </location>
</feature>
<dbReference type="PROSITE" id="PS50850">
    <property type="entry name" value="MFS"/>
    <property type="match status" value="1"/>
</dbReference>
<dbReference type="GO" id="GO:0022857">
    <property type="term" value="F:transmembrane transporter activity"/>
    <property type="evidence" value="ECO:0007669"/>
    <property type="project" value="InterPro"/>
</dbReference>
<feature type="domain" description="Major facilitator superfamily (MFS) profile" evidence="7">
    <location>
        <begin position="100"/>
        <end position="566"/>
    </location>
</feature>
<comment type="subcellular location">
    <subcellularLocation>
        <location evidence="1">Membrane</location>
        <topology evidence="1">Multi-pass membrane protein</topology>
    </subcellularLocation>
</comment>
<proteinExistence type="predicted"/>
<dbReference type="Pfam" id="PF07690">
    <property type="entry name" value="MFS_1"/>
    <property type="match status" value="1"/>
</dbReference>
<feature type="transmembrane region" description="Helical" evidence="6">
    <location>
        <begin position="223"/>
        <end position="247"/>
    </location>
</feature>
<dbReference type="Gene3D" id="1.20.1250.20">
    <property type="entry name" value="MFS general substrate transporter like domains"/>
    <property type="match status" value="1"/>
</dbReference>
<name>A0AA38XDT7_9EURO</name>
<dbReference type="PANTHER" id="PTHR23507">
    <property type="entry name" value="ZGC:174356"/>
    <property type="match status" value="1"/>
</dbReference>
<dbReference type="PANTHER" id="PTHR23507:SF40">
    <property type="entry name" value="TETRACYCLINE-EFFLUX TRANSPORTER"/>
    <property type="match status" value="1"/>
</dbReference>
<reference evidence="8" key="1">
    <citation type="submission" date="2022-10" db="EMBL/GenBank/DDBJ databases">
        <title>Culturing micro-colonial fungi from biological soil crusts in the Mojave desert and describing Neophaeococcomyces mojavensis, and introducing the new genera and species Taxawa tesnikishii.</title>
        <authorList>
            <person name="Kurbessoian T."/>
            <person name="Stajich J.E."/>
        </authorList>
    </citation>
    <scope>NUCLEOTIDE SEQUENCE</scope>
    <source>
        <strain evidence="8">TK_41</strain>
    </source>
</reference>
<feature type="transmembrane region" description="Helical" evidence="6">
    <location>
        <begin position="448"/>
        <end position="467"/>
    </location>
</feature>
<accession>A0AA38XDT7</accession>
<dbReference type="InterPro" id="IPR011701">
    <property type="entry name" value="MFS"/>
</dbReference>